<accession>A0A2J6T7Q3</accession>
<organism evidence="2 3">
    <name type="scientific">Hyaloscypha bicolor E</name>
    <dbReference type="NCBI Taxonomy" id="1095630"/>
    <lineage>
        <taxon>Eukaryota</taxon>
        <taxon>Fungi</taxon>
        <taxon>Dikarya</taxon>
        <taxon>Ascomycota</taxon>
        <taxon>Pezizomycotina</taxon>
        <taxon>Leotiomycetes</taxon>
        <taxon>Helotiales</taxon>
        <taxon>Hyaloscyphaceae</taxon>
        <taxon>Hyaloscypha</taxon>
        <taxon>Hyaloscypha bicolor</taxon>
    </lineage>
</organism>
<dbReference type="RefSeq" id="XP_024735959.1">
    <property type="nucleotide sequence ID" value="XM_024880425.1"/>
</dbReference>
<dbReference type="InParanoid" id="A0A2J6T7Q3"/>
<dbReference type="EMBL" id="KZ613817">
    <property type="protein sequence ID" value="PMD59055.1"/>
    <property type="molecule type" value="Genomic_DNA"/>
</dbReference>
<sequence length="567" mass="62693">MKAERACPGYRNMVDLAFRDESSAVIEKVKAKARARTELGNGSSSAPRKVSSRSKLSASSSPEPPEIFSSASSSVISFAPSSIEDRGINCFLGNWVSKWSGPSHGYFNYCHELLGEDAMGSVLKTSIIASGLAIEANAKRDSQLLVQARRNYAIALSKINSALRSPAEAAKDSVLLAIIVLAVFETCCGSNQLSMKAWTEHINGASTLIRMRGRSQLNNKISFGVFIYGTGQLLLSCMQREIPMHPEILELRKFAFSNIPSDTGWVFLRKCDECTVFRAAIKSGAIADPELILSTALRLDNEMAQVFDNASPGWMYETVYTDVESPLVFGGYYDIYYDHWIAQIWNGSRCVRLGLNENIRSQLVKGFTSNPPRFNTPQHLAQFQASTQIITQMRNEILRSVAQHVGLVPLSRKPFQSTATPSNSMAPPLQNLSSEFPEAPPSFISPLSSPDFVPYEPPYQTLTPDPTFPAVGGYFLLWPIYFAAVTRVSQPIHCVFAINVLNYIGENMGIRQASNMASFLQAHPAFRGRGMEKVKEGGVMGDINDWRMEGPMQLLREMFEREGESKS</sequence>
<evidence type="ECO:0000256" key="1">
    <source>
        <dbReference type="SAM" id="MobiDB-lite"/>
    </source>
</evidence>
<evidence type="ECO:0000313" key="2">
    <source>
        <dbReference type="EMBL" id="PMD59055.1"/>
    </source>
</evidence>
<evidence type="ECO:0000313" key="3">
    <source>
        <dbReference type="Proteomes" id="UP000235371"/>
    </source>
</evidence>
<keyword evidence="3" id="KW-1185">Reference proteome</keyword>
<dbReference type="GeneID" id="36588502"/>
<dbReference type="PANTHER" id="PTHR38791:SF5">
    <property type="entry name" value="TRANSCRIPTION FACTOR DBAG-RELATED"/>
    <property type="match status" value="1"/>
</dbReference>
<proteinExistence type="predicted"/>
<dbReference type="PANTHER" id="PTHR38791">
    <property type="entry name" value="ZN(II)2CYS6 TRANSCRIPTION FACTOR (EUROFUNG)-RELATED-RELATED"/>
    <property type="match status" value="1"/>
</dbReference>
<name>A0A2J6T7Q3_9HELO</name>
<feature type="compositionally biased region" description="Low complexity" evidence="1">
    <location>
        <begin position="43"/>
        <end position="69"/>
    </location>
</feature>
<gene>
    <name evidence="2" type="ORF">K444DRAFT_613847</name>
</gene>
<dbReference type="Pfam" id="PF11951">
    <property type="entry name" value="Fungal_trans_2"/>
    <property type="match status" value="1"/>
</dbReference>
<dbReference type="STRING" id="1095630.A0A2J6T7Q3"/>
<dbReference type="AlphaFoldDB" id="A0A2J6T7Q3"/>
<dbReference type="InterPro" id="IPR021858">
    <property type="entry name" value="Fun_TF"/>
</dbReference>
<protein>
    <submittedName>
        <fullName evidence="2">Uncharacterized protein</fullName>
    </submittedName>
</protein>
<dbReference type="Proteomes" id="UP000235371">
    <property type="component" value="Unassembled WGS sequence"/>
</dbReference>
<dbReference type="InterPro" id="IPR053175">
    <property type="entry name" value="DHMBA_Reg_Transcription_Factor"/>
</dbReference>
<dbReference type="OrthoDB" id="5429770at2759"/>
<feature type="region of interest" description="Disordered" evidence="1">
    <location>
        <begin position="35"/>
        <end position="69"/>
    </location>
</feature>
<reference evidence="2 3" key="1">
    <citation type="submission" date="2016-04" db="EMBL/GenBank/DDBJ databases">
        <title>A degradative enzymes factory behind the ericoid mycorrhizal symbiosis.</title>
        <authorList>
            <consortium name="DOE Joint Genome Institute"/>
            <person name="Martino E."/>
            <person name="Morin E."/>
            <person name="Grelet G."/>
            <person name="Kuo A."/>
            <person name="Kohler A."/>
            <person name="Daghino S."/>
            <person name="Barry K."/>
            <person name="Choi C."/>
            <person name="Cichocki N."/>
            <person name="Clum A."/>
            <person name="Copeland A."/>
            <person name="Hainaut M."/>
            <person name="Haridas S."/>
            <person name="Labutti K."/>
            <person name="Lindquist E."/>
            <person name="Lipzen A."/>
            <person name="Khouja H.-R."/>
            <person name="Murat C."/>
            <person name="Ohm R."/>
            <person name="Olson A."/>
            <person name="Spatafora J."/>
            <person name="Veneault-Fourrey C."/>
            <person name="Henrissat B."/>
            <person name="Grigoriev I."/>
            <person name="Martin F."/>
            <person name="Perotto S."/>
        </authorList>
    </citation>
    <scope>NUCLEOTIDE SEQUENCE [LARGE SCALE GENOMIC DNA]</scope>
    <source>
        <strain evidence="2 3">E</strain>
    </source>
</reference>